<dbReference type="Gene3D" id="3.40.190.10">
    <property type="entry name" value="Periplasmic binding protein-like II"/>
    <property type="match status" value="2"/>
</dbReference>
<keyword evidence="3" id="KW-0732">Signal</keyword>
<protein>
    <submittedName>
        <fullName evidence="5">Transporter substrate-binding domain-containing protein</fullName>
    </submittedName>
</protein>
<proteinExistence type="inferred from homology"/>
<keyword evidence="2" id="KW-0813">Transport</keyword>
<dbReference type="Proteomes" id="UP001223978">
    <property type="component" value="Unassembled WGS sequence"/>
</dbReference>
<dbReference type="PANTHER" id="PTHR30085">
    <property type="entry name" value="AMINO ACID ABC TRANSPORTER PERMEASE"/>
    <property type="match status" value="1"/>
</dbReference>
<comment type="caution">
    <text evidence="5">The sequence shown here is derived from an EMBL/GenBank/DDBJ whole genome shotgun (WGS) entry which is preliminary data.</text>
</comment>
<gene>
    <name evidence="5" type="ORF">QIS96_17610</name>
</gene>
<dbReference type="InterPro" id="IPR001638">
    <property type="entry name" value="Solute-binding_3/MltF_N"/>
</dbReference>
<sequence length="296" mass="33018">MTAITYSPRRPRFRRPSTHRSARAVAVALLLTVTACGEPGDRTRLDGTVHIGGKIDQPGFALHSEHTDRGFEVDLAAYLGEQIGFKSKFHDVVSAKRERTLIEGESELVIATYSITPERDETVDFVGPYFVTRQGFLVAEDYQGIKGTKDVAGKSLCTVEGSTSENVALPPKTTLHMETDYSTCVRKVQQGDVDAVFTDEALLYGYVEQHKNSKAPLKVVPDVSYGSFNRYGIGLQEGWQGDCKKLRNALRTYLTEEWARDVKAQLPALVDAYPGTWENRFRPDPQDLNKYSSCEE</sequence>
<evidence type="ECO:0000313" key="6">
    <source>
        <dbReference type="Proteomes" id="UP001223978"/>
    </source>
</evidence>
<dbReference type="Pfam" id="PF00497">
    <property type="entry name" value="SBP_bac_3"/>
    <property type="match status" value="1"/>
</dbReference>
<dbReference type="SUPFAM" id="SSF53850">
    <property type="entry name" value="Periplasmic binding protein-like II"/>
    <property type="match status" value="1"/>
</dbReference>
<keyword evidence="6" id="KW-1185">Reference proteome</keyword>
<dbReference type="PANTHER" id="PTHR30085:SF6">
    <property type="entry name" value="ABC TRANSPORTER GLUTAMINE-BINDING PROTEIN GLNH"/>
    <property type="match status" value="1"/>
</dbReference>
<evidence type="ECO:0000256" key="3">
    <source>
        <dbReference type="ARBA" id="ARBA00022729"/>
    </source>
</evidence>
<dbReference type="InterPro" id="IPR051455">
    <property type="entry name" value="Bact_solute-bind_prot3"/>
</dbReference>
<organism evidence="5 6">
    <name type="scientific">Streptomyces cavernicola</name>
    <dbReference type="NCBI Taxonomy" id="3043613"/>
    <lineage>
        <taxon>Bacteria</taxon>
        <taxon>Bacillati</taxon>
        <taxon>Actinomycetota</taxon>
        <taxon>Actinomycetes</taxon>
        <taxon>Kitasatosporales</taxon>
        <taxon>Streptomycetaceae</taxon>
        <taxon>Streptomyces</taxon>
    </lineage>
</organism>
<dbReference type="EMBL" id="JASCIQ010000017">
    <property type="protein sequence ID" value="MDI3405631.1"/>
    <property type="molecule type" value="Genomic_DNA"/>
</dbReference>
<reference evidence="5 6" key="1">
    <citation type="submission" date="2023-05" db="EMBL/GenBank/DDBJ databases">
        <title>Draft genome sequence of Streptomyces sp. B-S-A6 isolated from a cave soil in Thailand.</title>
        <authorList>
            <person name="Chamroensaksri N."/>
            <person name="Muangham S."/>
        </authorList>
    </citation>
    <scope>NUCLEOTIDE SEQUENCE [LARGE SCALE GENOMIC DNA]</scope>
    <source>
        <strain evidence="5 6">B-S-A6</strain>
    </source>
</reference>
<feature type="domain" description="Solute-binding protein family 3/N-terminal" evidence="4">
    <location>
        <begin position="48"/>
        <end position="262"/>
    </location>
</feature>
<evidence type="ECO:0000256" key="1">
    <source>
        <dbReference type="ARBA" id="ARBA00010333"/>
    </source>
</evidence>
<evidence type="ECO:0000256" key="2">
    <source>
        <dbReference type="ARBA" id="ARBA00022448"/>
    </source>
</evidence>
<name>A0ABT6SBQ5_9ACTN</name>
<accession>A0ABT6SBQ5</accession>
<dbReference type="SMART" id="SM00062">
    <property type="entry name" value="PBPb"/>
    <property type="match status" value="1"/>
</dbReference>
<comment type="similarity">
    <text evidence="1">Belongs to the bacterial solute-binding protein 3 family.</text>
</comment>
<dbReference type="RefSeq" id="WP_282543570.1">
    <property type="nucleotide sequence ID" value="NZ_JASCIQ010000017.1"/>
</dbReference>
<evidence type="ECO:0000313" key="5">
    <source>
        <dbReference type="EMBL" id="MDI3405631.1"/>
    </source>
</evidence>
<evidence type="ECO:0000259" key="4">
    <source>
        <dbReference type="SMART" id="SM00062"/>
    </source>
</evidence>